<evidence type="ECO:0000313" key="4">
    <source>
        <dbReference type="RefSeq" id="XP_004753809.2"/>
    </source>
</evidence>
<keyword evidence="2" id="KW-0472">Membrane</keyword>
<feature type="transmembrane region" description="Helical" evidence="2">
    <location>
        <begin position="651"/>
        <end position="673"/>
    </location>
</feature>
<feature type="compositionally biased region" description="Basic and acidic residues" evidence="1">
    <location>
        <begin position="130"/>
        <end position="156"/>
    </location>
</feature>
<dbReference type="Proteomes" id="UP000000715">
    <property type="component" value="Unplaced"/>
</dbReference>
<feature type="region of interest" description="Disordered" evidence="1">
    <location>
        <begin position="452"/>
        <end position="489"/>
    </location>
</feature>
<feature type="transmembrane region" description="Helical" evidence="2">
    <location>
        <begin position="685"/>
        <end position="707"/>
    </location>
</feature>
<proteinExistence type="predicted"/>
<feature type="transmembrane region" description="Helical" evidence="2">
    <location>
        <begin position="592"/>
        <end position="610"/>
    </location>
</feature>
<protein>
    <submittedName>
        <fullName evidence="4">Uncharacterized protein LOC101675906</fullName>
    </submittedName>
</protein>
<dbReference type="KEGG" id="mpuf:101675906"/>
<feature type="region of interest" description="Disordered" evidence="1">
    <location>
        <begin position="1"/>
        <end position="20"/>
    </location>
</feature>
<keyword evidence="2" id="KW-1133">Transmembrane helix</keyword>
<dbReference type="RefSeq" id="XP_004753809.2">
    <property type="nucleotide sequence ID" value="XM_004753752.2"/>
</dbReference>
<keyword evidence="3" id="KW-1185">Reference proteome</keyword>
<reference evidence="4" key="1">
    <citation type="submission" date="2025-08" db="UniProtKB">
        <authorList>
            <consortium name="RefSeq"/>
        </authorList>
    </citation>
    <scope>IDENTIFICATION</scope>
    <source>
        <tissue evidence="4">Brain</tissue>
    </source>
</reference>
<feature type="non-terminal residue" evidence="4">
    <location>
        <position position="1"/>
    </location>
</feature>
<dbReference type="InterPro" id="IPR031390">
    <property type="entry name" value="OFCC1"/>
</dbReference>
<evidence type="ECO:0000256" key="1">
    <source>
        <dbReference type="SAM" id="MobiDB-lite"/>
    </source>
</evidence>
<feature type="region of interest" description="Disordered" evidence="1">
    <location>
        <begin position="130"/>
        <end position="166"/>
    </location>
</feature>
<dbReference type="Pfam" id="PF15680">
    <property type="entry name" value="OFCC1"/>
    <property type="match status" value="1"/>
</dbReference>
<dbReference type="PANTHER" id="PTHR33862">
    <property type="entry name" value="OROFACIAL CLEFT 1 CANDIDATE GENE 1 PROTEIN"/>
    <property type="match status" value="1"/>
</dbReference>
<dbReference type="GeneID" id="101675906"/>
<evidence type="ECO:0000256" key="2">
    <source>
        <dbReference type="SAM" id="Phobius"/>
    </source>
</evidence>
<dbReference type="AlphaFoldDB" id="A0A8U0MSR3"/>
<gene>
    <name evidence="4" type="primary">LOC101675906</name>
</gene>
<feature type="transmembrane region" description="Helical" evidence="2">
    <location>
        <begin position="743"/>
        <end position="763"/>
    </location>
</feature>
<dbReference type="PANTHER" id="PTHR33862:SF3">
    <property type="entry name" value="OROFACIAL CLEFT 1 CANDIDATE GENE 1 PROTEIN"/>
    <property type="match status" value="1"/>
</dbReference>
<sequence>LQKFQQKALKQTKQKKSKSAEFLMVKEDREAMEGTGNPAFNMSSPDLLAHQTSDKRVIRHDMPGHTLAAHRQKFGLLASAEPKGNEYSRNYFDPLMDEEINPRQCGMEVSGEVDNRILCDRLMRLFDKSEQGEAQDESFKEIVDSEEPESSRKRPELQATSAYGEASEGHVQKSIILLESSSLEQDLKFEGEGLHQYIPMSHLKTDKTCKNRAPSQPLIAELNVCKEDSSAKLCTLPEVTRESKGAAGPCWKGQEPQRLQMQMKCLRGLKNKAPRGSYLLRVSLLPRPGGCPMQWRHTEQLKTRTHPVRHDGNFYDVGLYFHESLHVVLPPKKDVKPGMAFLFELCLLRGKYTCFAWVVGWAAFPLCDNNFDVVEGKFKCPLLRGHYDQRLDNFRKTEDLICLDLDHWLCNLYFQVIKLPLCLDDQQTYERQTPLPREFPISLTAEVQEAESGVENPLGLSEKQTEENIRESLNGKAKPSLHSSQGSISNKTGPCPMDCDLNLLKEDHELHKKGESLIDHSVKEKSAAWRTTEIEDYAEDLSYLEELEKHRFSVCCSSAARGTGPGGLLKHLHFVLVSVFSELQLAQWRSQGFWYIILLMASLWFLRLYLHYLSQWLFLRAISTPVTKFHFSPFTVELCYPTSSLQIREELLVVVVGPLVLNTVVLPLVLIRWGCQLLFASCPDILSKLIITMGLWTILDPLAVFIVDTALGRLTHNDETPVADAAKLYWVFVRTQHSGIPGVMLTVLIYILLFIISSLIFYLCCLRLHNDSWILDAFQRIYSEETKFFIPYDLEISNQELSYIVKRSVQWRGIHGERKKVAVYDYIWKNHGVKSRISSCDLQQQNEISVSALGPGDITSRVSIYTVYPSGFQELYRHFLRLPNGAIVEVFGDVRGLRFIPTEVVTAIQEHISELDDTPEDFFDIKSREMKRIH</sequence>
<name>A0A8U0MSR3_MUSPF</name>
<dbReference type="OrthoDB" id="347244at2759"/>
<keyword evidence="2" id="KW-0812">Transmembrane</keyword>
<accession>A0A8U0MSR3</accession>
<evidence type="ECO:0000313" key="3">
    <source>
        <dbReference type="Proteomes" id="UP000000715"/>
    </source>
</evidence>
<organism evidence="3 4">
    <name type="scientific">Mustela putorius furo</name>
    <name type="common">European domestic ferret</name>
    <name type="synonym">Mustela furo</name>
    <dbReference type="NCBI Taxonomy" id="9669"/>
    <lineage>
        <taxon>Eukaryota</taxon>
        <taxon>Metazoa</taxon>
        <taxon>Chordata</taxon>
        <taxon>Craniata</taxon>
        <taxon>Vertebrata</taxon>
        <taxon>Euteleostomi</taxon>
        <taxon>Mammalia</taxon>
        <taxon>Eutheria</taxon>
        <taxon>Laurasiatheria</taxon>
        <taxon>Carnivora</taxon>
        <taxon>Caniformia</taxon>
        <taxon>Musteloidea</taxon>
        <taxon>Mustelidae</taxon>
        <taxon>Mustelinae</taxon>
        <taxon>Mustela</taxon>
    </lineage>
</organism>